<comment type="caution">
    <text evidence="3">The sequence shown here is derived from an EMBL/GenBank/DDBJ whole genome shotgun (WGS) entry which is preliminary data.</text>
</comment>
<dbReference type="Proteomes" id="UP000283269">
    <property type="component" value="Unassembled WGS sequence"/>
</dbReference>
<keyword evidence="4" id="KW-1185">Reference proteome</keyword>
<evidence type="ECO:0000256" key="1">
    <source>
        <dbReference type="SAM" id="MobiDB-lite"/>
    </source>
</evidence>
<protein>
    <recommendedName>
        <fullName evidence="2">SAP domain-containing protein</fullName>
    </recommendedName>
</protein>
<name>A0A409XTU1_PSICY</name>
<feature type="compositionally biased region" description="Low complexity" evidence="1">
    <location>
        <begin position="83"/>
        <end position="94"/>
    </location>
</feature>
<evidence type="ECO:0000313" key="4">
    <source>
        <dbReference type="Proteomes" id="UP000283269"/>
    </source>
</evidence>
<proteinExistence type="predicted"/>
<feature type="domain" description="SAP" evidence="2">
    <location>
        <begin position="10"/>
        <end position="44"/>
    </location>
</feature>
<evidence type="ECO:0000313" key="3">
    <source>
        <dbReference type="EMBL" id="PPQ94252.1"/>
    </source>
</evidence>
<sequence>MPPPPYTKPITSMNKQELKNLCDHFGQVNEGLVKALRQRLKRYLNNHREELAQNPDYQRLYPRRRGRAPTQQPDHSGDEEENNQNSDENSNGDEQLAASDFSSFHGCEIPNNGSTLHSDGPPSSRTLSTIQDMPSPPILRTRDRSTPSHGEFSPPLTKSYTSLSFTQTLLHDMV</sequence>
<evidence type="ECO:0000259" key="2">
    <source>
        <dbReference type="PROSITE" id="PS50800"/>
    </source>
</evidence>
<feature type="compositionally biased region" description="Polar residues" evidence="1">
    <location>
        <begin position="111"/>
        <end position="132"/>
    </location>
</feature>
<dbReference type="AlphaFoldDB" id="A0A409XTU1"/>
<reference evidence="3 4" key="1">
    <citation type="journal article" date="2018" name="Evol. Lett.">
        <title>Horizontal gene cluster transfer increased hallucinogenic mushroom diversity.</title>
        <authorList>
            <person name="Reynolds H.T."/>
            <person name="Vijayakumar V."/>
            <person name="Gluck-Thaler E."/>
            <person name="Korotkin H.B."/>
            <person name="Matheny P.B."/>
            <person name="Slot J.C."/>
        </authorList>
    </citation>
    <scope>NUCLEOTIDE SEQUENCE [LARGE SCALE GENOMIC DNA]</scope>
    <source>
        <strain evidence="3 4">2631</strain>
    </source>
</reference>
<dbReference type="InParanoid" id="A0A409XTU1"/>
<feature type="region of interest" description="Disordered" evidence="1">
    <location>
        <begin position="51"/>
        <end position="157"/>
    </location>
</feature>
<organism evidence="3 4">
    <name type="scientific">Psilocybe cyanescens</name>
    <dbReference type="NCBI Taxonomy" id="93625"/>
    <lineage>
        <taxon>Eukaryota</taxon>
        <taxon>Fungi</taxon>
        <taxon>Dikarya</taxon>
        <taxon>Basidiomycota</taxon>
        <taxon>Agaricomycotina</taxon>
        <taxon>Agaricomycetes</taxon>
        <taxon>Agaricomycetidae</taxon>
        <taxon>Agaricales</taxon>
        <taxon>Agaricineae</taxon>
        <taxon>Strophariaceae</taxon>
        <taxon>Psilocybe</taxon>
    </lineage>
</organism>
<dbReference type="EMBL" id="NHYD01000404">
    <property type="protein sequence ID" value="PPQ94252.1"/>
    <property type="molecule type" value="Genomic_DNA"/>
</dbReference>
<dbReference type="InterPro" id="IPR003034">
    <property type="entry name" value="SAP_dom"/>
</dbReference>
<gene>
    <name evidence="3" type="ORF">CVT25_004972</name>
</gene>
<accession>A0A409XTU1</accession>
<dbReference type="PROSITE" id="PS50800">
    <property type="entry name" value="SAP"/>
    <property type="match status" value="1"/>
</dbReference>